<organism evidence="2 3">
    <name type="scientific">Apolygus lucorum</name>
    <name type="common">Small green plant bug</name>
    <name type="synonym">Lygocoris lucorum</name>
    <dbReference type="NCBI Taxonomy" id="248454"/>
    <lineage>
        <taxon>Eukaryota</taxon>
        <taxon>Metazoa</taxon>
        <taxon>Ecdysozoa</taxon>
        <taxon>Arthropoda</taxon>
        <taxon>Hexapoda</taxon>
        <taxon>Insecta</taxon>
        <taxon>Pterygota</taxon>
        <taxon>Neoptera</taxon>
        <taxon>Paraneoptera</taxon>
        <taxon>Hemiptera</taxon>
        <taxon>Heteroptera</taxon>
        <taxon>Panheteroptera</taxon>
        <taxon>Cimicomorpha</taxon>
        <taxon>Miridae</taxon>
        <taxon>Mirini</taxon>
        <taxon>Apolygus</taxon>
    </lineage>
</organism>
<feature type="compositionally biased region" description="Basic and acidic residues" evidence="1">
    <location>
        <begin position="1"/>
        <end position="11"/>
    </location>
</feature>
<dbReference type="AlphaFoldDB" id="A0A8S9WUW4"/>
<evidence type="ECO:0000256" key="1">
    <source>
        <dbReference type="SAM" id="MobiDB-lite"/>
    </source>
</evidence>
<evidence type="ECO:0000313" key="3">
    <source>
        <dbReference type="Proteomes" id="UP000466442"/>
    </source>
</evidence>
<proteinExistence type="predicted"/>
<name>A0A8S9WUW4_APOLU</name>
<dbReference type="EMBL" id="WIXP02000013">
    <property type="protein sequence ID" value="KAF6200477.1"/>
    <property type="molecule type" value="Genomic_DNA"/>
</dbReference>
<dbReference type="Proteomes" id="UP000466442">
    <property type="component" value="Unassembled WGS sequence"/>
</dbReference>
<accession>A0A8S9WUW4</accession>
<feature type="region of interest" description="Disordered" evidence="1">
    <location>
        <begin position="1"/>
        <end position="60"/>
    </location>
</feature>
<reference evidence="2" key="1">
    <citation type="journal article" date="2021" name="Mol. Ecol. Resour.">
        <title>Apolygus lucorum genome provides insights into omnivorousness and mesophyll feeding.</title>
        <authorList>
            <person name="Liu Y."/>
            <person name="Liu H."/>
            <person name="Wang H."/>
            <person name="Huang T."/>
            <person name="Liu B."/>
            <person name="Yang B."/>
            <person name="Yin L."/>
            <person name="Li B."/>
            <person name="Zhang Y."/>
            <person name="Zhang S."/>
            <person name="Jiang F."/>
            <person name="Zhang X."/>
            <person name="Ren Y."/>
            <person name="Wang B."/>
            <person name="Wang S."/>
            <person name="Lu Y."/>
            <person name="Wu K."/>
            <person name="Fan W."/>
            <person name="Wang G."/>
        </authorList>
    </citation>
    <scope>NUCLEOTIDE SEQUENCE</scope>
    <source>
        <strain evidence="2">12Hb</strain>
    </source>
</reference>
<keyword evidence="3" id="KW-1185">Reference proteome</keyword>
<gene>
    <name evidence="2" type="ORF">GE061_004920</name>
</gene>
<protein>
    <submittedName>
        <fullName evidence="2">Uncharacterized protein</fullName>
    </submittedName>
</protein>
<evidence type="ECO:0000313" key="2">
    <source>
        <dbReference type="EMBL" id="KAF6200477.1"/>
    </source>
</evidence>
<sequence>MDSKDAAEVKVRPRKAHTPKHNEHPSHRISTKVENPLVSKSEEGPPPEISSPKVPVINPNIPEKRNFQKCREITPEMRALGLIPLKDGWTREIRLRLTLYTAPIHSKVSPQDTLKLENSMGSSRRAWRRSLLMGMRWELVVSKPTLGSR</sequence>
<comment type="caution">
    <text evidence="2">The sequence shown here is derived from an EMBL/GenBank/DDBJ whole genome shotgun (WGS) entry which is preliminary data.</text>
</comment>